<protein>
    <recommendedName>
        <fullName evidence="1">HAT C-terminal dimerisation domain-containing protein</fullName>
    </recommendedName>
</protein>
<dbReference type="GO" id="GO:0046983">
    <property type="term" value="F:protein dimerization activity"/>
    <property type="evidence" value="ECO:0007669"/>
    <property type="project" value="InterPro"/>
</dbReference>
<dbReference type="Pfam" id="PF05699">
    <property type="entry name" value="Dimer_Tnp_hAT"/>
    <property type="match status" value="1"/>
</dbReference>
<evidence type="ECO:0000313" key="2">
    <source>
        <dbReference type="EMBL" id="KAK6295253.1"/>
    </source>
</evidence>
<comment type="caution">
    <text evidence="2">The sequence shown here is derived from an EMBL/GenBank/DDBJ whole genome shotgun (WGS) entry which is preliminary data.</text>
</comment>
<dbReference type="InterPro" id="IPR008906">
    <property type="entry name" value="HATC_C_dom"/>
</dbReference>
<gene>
    <name evidence="2" type="ORF">J4Q44_G00344790</name>
</gene>
<evidence type="ECO:0000259" key="1">
    <source>
        <dbReference type="Pfam" id="PF05699"/>
    </source>
</evidence>
<dbReference type="Proteomes" id="UP001356427">
    <property type="component" value="Unassembled WGS sequence"/>
</dbReference>
<evidence type="ECO:0000313" key="3">
    <source>
        <dbReference type="Proteomes" id="UP001356427"/>
    </source>
</evidence>
<organism evidence="2 3">
    <name type="scientific">Coregonus suidteri</name>
    <dbReference type="NCBI Taxonomy" id="861788"/>
    <lineage>
        <taxon>Eukaryota</taxon>
        <taxon>Metazoa</taxon>
        <taxon>Chordata</taxon>
        <taxon>Craniata</taxon>
        <taxon>Vertebrata</taxon>
        <taxon>Euteleostomi</taxon>
        <taxon>Actinopterygii</taxon>
        <taxon>Neopterygii</taxon>
        <taxon>Teleostei</taxon>
        <taxon>Protacanthopterygii</taxon>
        <taxon>Salmoniformes</taxon>
        <taxon>Salmonidae</taxon>
        <taxon>Coregoninae</taxon>
        <taxon>Coregonus</taxon>
    </lineage>
</organism>
<accession>A0AAN8KP59</accession>
<feature type="domain" description="HAT C-terminal dimerisation" evidence="1">
    <location>
        <begin position="47"/>
        <end position="98"/>
    </location>
</feature>
<keyword evidence="3" id="KW-1185">Reference proteome</keyword>
<proteinExistence type="predicted"/>
<dbReference type="AlphaFoldDB" id="A0AAN8KP59"/>
<reference evidence="2 3" key="1">
    <citation type="submission" date="2021-04" db="EMBL/GenBank/DDBJ databases">
        <authorList>
            <person name="De Guttry C."/>
            <person name="Zahm M."/>
            <person name="Klopp C."/>
            <person name="Cabau C."/>
            <person name="Louis A."/>
            <person name="Berthelot C."/>
            <person name="Parey E."/>
            <person name="Roest Crollius H."/>
            <person name="Montfort J."/>
            <person name="Robinson-Rechavi M."/>
            <person name="Bucao C."/>
            <person name="Bouchez O."/>
            <person name="Gislard M."/>
            <person name="Lluch J."/>
            <person name="Milhes M."/>
            <person name="Lampietro C."/>
            <person name="Lopez Roques C."/>
            <person name="Donnadieu C."/>
            <person name="Braasch I."/>
            <person name="Desvignes T."/>
            <person name="Postlethwait J."/>
            <person name="Bobe J."/>
            <person name="Wedekind C."/>
            <person name="Guiguen Y."/>
        </authorList>
    </citation>
    <scope>NUCLEOTIDE SEQUENCE [LARGE SCALE GENOMIC DNA]</scope>
    <source>
        <strain evidence="2">Cs_M1</strain>
        <tissue evidence="2">Blood</tissue>
    </source>
</reference>
<name>A0AAN8KP59_9TELE</name>
<dbReference type="EMBL" id="JAGTTL010000034">
    <property type="protein sequence ID" value="KAK6295253.1"/>
    <property type="molecule type" value="Genomic_DNA"/>
</dbReference>
<sequence length="108" mass="12127">MGMDYIKDHLEEPLLQLGDGTSSDAQESSKQVDGYLVCSADHMELLKSFPAVCKLSLRLNTPLPASAACERLFSIAGLVFSPRRARQDSRNFENQLLLKINCQFFNFK</sequence>